<protein>
    <submittedName>
        <fullName evidence="2">Uncharacterized protein</fullName>
    </submittedName>
</protein>
<feature type="transmembrane region" description="Helical" evidence="1">
    <location>
        <begin position="52"/>
        <end position="69"/>
    </location>
</feature>
<reference evidence="2 3" key="1">
    <citation type="submission" date="2019-11" db="EMBL/GenBank/DDBJ databases">
        <title>Whole genome sequencing identifies a novel species of the genus Arsenicicoccus isolated from human blood.</title>
        <authorList>
            <person name="Jeong J.H."/>
            <person name="Kweon O.J."/>
            <person name="Kim H.R."/>
            <person name="Kim T.-H."/>
            <person name="Ha S.-M."/>
            <person name="Lee M.-K."/>
        </authorList>
    </citation>
    <scope>NUCLEOTIDE SEQUENCE [LARGE SCALE GENOMIC DNA]</scope>
    <source>
        <strain evidence="2 3">MKL-02</strain>
    </source>
</reference>
<dbReference type="Proteomes" id="UP000431092">
    <property type="component" value="Unassembled WGS sequence"/>
</dbReference>
<feature type="transmembrane region" description="Helical" evidence="1">
    <location>
        <begin position="74"/>
        <end position="92"/>
    </location>
</feature>
<proteinExistence type="predicted"/>
<feature type="transmembrane region" description="Helical" evidence="1">
    <location>
        <begin position="160"/>
        <end position="180"/>
    </location>
</feature>
<keyword evidence="3" id="KW-1185">Reference proteome</keyword>
<sequence length="186" mass="18737">MSAARRPSATERALVRKLAEARSTSRSQLAVRLLGMLCACAVPLVAPSGHQLSPVAVTLVVLGALLAAARPEPAGGPVALAALGAYLLVATQDPGSPRVLVVAALVVVHLACVAVSTTAPGSARLDPRLLRRYVERCAALTALGVVAWGAGMVARASLPAAPVPVVIAALLGVAAVGWAATTERPR</sequence>
<evidence type="ECO:0000313" key="3">
    <source>
        <dbReference type="Proteomes" id="UP000431092"/>
    </source>
</evidence>
<dbReference type="EMBL" id="WLVL01000018">
    <property type="protein sequence ID" value="MTB71248.1"/>
    <property type="molecule type" value="Genomic_DNA"/>
</dbReference>
<evidence type="ECO:0000313" key="2">
    <source>
        <dbReference type="EMBL" id="MTB71248.1"/>
    </source>
</evidence>
<organism evidence="2 3">
    <name type="scientific">Arsenicicoccus cauae</name>
    <dbReference type="NCBI Taxonomy" id="2663847"/>
    <lineage>
        <taxon>Bacteria</taxon>
        <taxon>Bacillati</taxon>
        <taxon>Actinomycetota</taxon>
        <taxon>Actinomycetes</taxon>
        <taxon>Micrococcales</taxon>
        <taxon>Intrasporangiaceae</taxon>
        <taxon>Arsenicicoccus</taxon>
    </lineage>
</organism>
<keyword evidence="1" id="KW-0812">Transmembrane</keyword>
<feature type="transmembrane region" description="Helical" evidence="1">
    <location>
        <begin position="98"/>
        <end position="121"/>
    </location>
</feature>
<gene>
    <name evidence="2" type="ORF">GGG17_04510</name>
</gene>
<keyword evidence="1" id="KW-1133">Transmembrane helix</keyword>
<name>A0A6I3IAK8_9MICO</name>
<dbReference type="RefSeq" id="WP_154592591.1">
    <property type="nucleotide sequence ID" value="NZ_WLVL01000018.1"/>
</dbReference>
<keyword evidence="1" id="KW-0472">Membrane</keyword>
<feature type="transmembrane region" description="Helical" evidence="1">
    <location>
        <begin position="29"/>
        <end position="46"/>
    </location>
</feature>
<evidence type="ECO:0000256" key="1">
    <source>
        <dbReference type="SAM" id="Phobius"/>
    </source>
</evidence>
<comment type="caution">
    <text evidence="2">The sequence shown here is derived from an EMBL/GenBank/DDBJ whole genome shotgun (WGS) entry which is preliminary data.</text>
</comment>
<accession>A0A6I3IAK8</accession>
<dbReference type="AlphaFoldDB" id="A0A6I3IAK8"/>
<feature type="transmembrane region" description="Helical" evidence="1">
    <location>
        <begin position="133"/>
        <end position="154"/>
    </location>
</feature>